<keyword evidence="2" id="KW-0472">Membrane</keyword>
<keyword evidence="2" id="KW-0812">Transmembrane</keyword>
<evidence type="ECO:0000256" key="1">
    <source>
        <dbReference type="SAM" id="MobiDB-lite"/>
    </source>
</evidence>
<dbReference type="Proteomes" id="UP000467700">
    <property type="component" value="Unassembled WGS sequence"/>
</dbReference>
<accession>A0A8S0XDH4</accession>
<keyword evidence="2" id="KW-1133">Transmembrane helix</keyword>
<evidence type="ECO:0000313" key="3">
    <source>
        <dbReference type="EMBL" id="CAA7258615.1"/>
    </source>
</evidence>
<keyword evidence="4" id="KW-1185">Reference proteome</keyword>
<feature type="transmembrane region" description="Helical" evidence="2">
    <location>
        <begin position="107"/>
        <end position="128"/>
    </location>
</feature>
<feature type="transmembrane region" description="Helical" evidence="2">
    <location>
        <begin position="140"/>
        <end position="161"/>
    </location>
</feature>
<evidence type="ECO:0000313" key="4">
    <source>
        <dbReference type="Proteomes" id="UP000467700"/>
    </source>
</evidence>
<dbReference type="AlphaFoldDB" id="A0A8S0XDH4"/>
<reference evidence="3 4" key="1">
    <citation type="submission" date="2020-01" db="EMBL/GenBank/DDBJ databases">
        <authorList>
            <person name="Gupta K D."/>
        </authorList>
    </citation>
    <scope>NUCLEOTIDE SEQUENCE [LARGE SCALE GENOMIC DNA]</scope>
</reference>
<organism evidence="3 4">
    <name type="scientific">Cyclocybe aegerita</name>
    <name type="common">Black poplar mushroom</name>
    <name type="synonym">Agrocybe aegerita</name>
    <dbReference type="NCBI Taxonomy" id="1973307"/>
    <lineage>
        <taxon>Eukaryota</taxon>
        <taxon>Fungi</taxon>
        <taxon>Dikarya</taxon>
        <taxon>Basidiomycota</taxon>
        <taxon>Agaricomycotina</taxon>
        <taxon>Agaricomycetes</taxon>
        <taxon>Agaricomycetidae</taxon>
        <taxon>Agaricales</taxon>
        <taxon>Agaricineae</taxon>
        <taxon>Bolbitiaceae</taxon>
        <taxon>Cyclocybe</taxon>
    </lineage>
</organism>
<gene>
    <name evidence="3" type="ORF">AAE3_LOCUS879</name>
</gene>
<feature type="transmembrane region" description="Helical" evidence="2">
    <location>
        <begin position="12"/>
        <end position="33"/>
    </location>
</feature>
<feature type="transmembrane region" description="Helical" evidence="2">
    <location>
        <begin position="45"/>
        <end position="69"/>
    </location>
</feature>
<sequence>MEDPTLLYGVHVLKGLVAVLATSLPITAFFTYLDFNRATRTWDKYLTFGHNLSVIASLLVSFIATTMALGQEIEVKLLDVTIISAIILLISTNMLRKIYALGLSDGLRWLPHIASPVIVALHISSLLIPMAIETFRREKYTTITFVTTFLAIGTAALLLAARSGQLIPKVRQNWAKVYATLGLSILNDLASLGSTVFGAWYKIRVLEGKLVFNAAHLHAILLFLHPTEPITLGSPSTAKFIDPGISHHGPITSSSSDISSFPPQPSTNANTNTIIDMDMKNCTGNRKSIYIDSVVVVDAKFTAYVWLEADIFEGDRRFLKFLNEKRDWNGFAKCRTSSYYEVCQAAAPVDLGDKNCNVKNFVEMRLVGSRWTVCIEVRVHREVTPEQWAGNHDFEAAVALCLKEKKWESVTTKEIAEDTDGEDTDGEDTNGEDDVDRES</sequence>
<dbReference type="EMBL" id="CACVBS010000002">
    <property type="protein sequence ID" value="CAA7258615.1"/>
    <property type="molecule type" value="Genomic_DNA"/>
</dbReference>
<comment type="caution">
    <text evidence="3">The sequence shown here is derived from an EMBL/GenBank/DDBJ whole genome shotgun (WGS) entry which is preliminary data.</text>
</comment>
<evidence type="ECO:0000256" key="2">
    <source>
        <dbReference type="SAM" id="Phobius"/>
    </source>
</evidence>
<protein>
    <submittedName>
        <fullName evidence="3">Uncharacterized protein</fullName>
    </submittedName>
</protein>
<feature type="compositionally biased region" description="Acidic residues" evidence="1">
    <location>
        <begin position="417"/>
        <end position="439"/>
    </location>
</feature>
<feature type="region of interest" description="Disordered" evidence="1">
    <location>
        <begin position="412"/>
        <end position="439"/>
    </location>
</feature>
<name>A0A8S0XDH4_CYCAE</name>
<proteinExistence type="predicted"/>
<feature type="transmembrane region" description="Helical" evidence="2">
    <location>
        <begin position="75"/>
        <end position="95"/>
    </location>
</feature>